<dbReference type="PROSITE" id="PS50097">
    <property type="entry name" value="BTB"/>
    <property type="match status" value="1"/>
</dbReference>
<evidence type="ECO:0000313" key="5">
    <source>
        <dbReference type="Proteomes" id="UP000821853"/>
    </source>
</evidence>
<organism evidence="4 5">
    <name type="scientific">Haemaphysalis longicornis</name>
    <name type="common">Bush tick</name>
    <dbReference type="NCBI Taxonomy" id="44386"/>
    <lineage>
        <taxon>Eukaryota</taxon>
        <taxon>Metazoa</taxon>
        <taxon>Ecdysozoa</taxon>
        <taxon>Arthropoda</taxon>
        <taxon>Chelicerata</taxon>
        <taxon>Arachnida</taxon>
        <taxon>Acari</taxon>
        <taxon>Parasitiformes</taxon>
        <taxon>Ixodida</taxon>
        <taxon>Ixodoidea</taxon>
        <taxon>Ixodidae</taxon>
        <taxon>Haemaphysalinae</taxon>
        <taxon>Haemaphysalis</taxon>
    </lineage>
</organism>
<dbReference type="PANTHER" id="PTHR45632:SF3">
    <property type="entry name" value="KELCH-LIKE PROTEIN 32"/>
    <property type="match status" value="1"/>
</dbReference>
<dbReference type="InterPro" id="IPR011333">
    <property type="entry name" value="SKP1/BTB/POZ_sf"/>
</dbReference>
<keyword evidence="2" id="KW-0677">Repeat</keyword>
<comment type="caution">
    <text evidence="4">The sequence shown here is derived from an EMBL/GenBank/DDBJ whole genome shotgun (WGS) entry which is preliminary data.</text>
</comment>
<evidence type="ECO:0000313" key="4">
    <source>
        <dbReference type="EMBL" id="KAH9368496.1"/>
    </source>
</evidence>
<reference evidence="4 5" key="1">
    <citation type="journal article" date="2020" name="Cell">
        <title>Large-Scale Comparative Analyses of Tick Genomes Elucidate Their Genetic Diversity and Vector Capacities.</title>
        <authorList>
            <consortium name="Tick Genome and Microbiome Consortium (TIGMIC)"/>
            <person name="Jia N."/>
            <person name="Wang J."/>
            <person name="Shi W."/>
            <person name="Du L."/>
            <person name="Sun Y."/>
            <person name="Zhan W."/>
            <person name="Jiang J.F."/>
            <person name="Wang Q."/>
            <person name="Zhang B."/>
            <person name="Ji P."/>
            <person name="Bell-Sakyi L."/>
            <person name="Cui X.M."/>
            <person name="Yuan T.T."/>
            <person name="Jiang B.G."/>
            <person name="Yang W.F."/>
            <person name="Lam T.T."/>
            <person name="Chang Q.C."/>
            <person name="Ding S.J."/>
            <person name="Wang X.J."/>
            <person name="Zhu J.G."/>
            <person name="Ruan X.D."/>
            <person name="Zhao L."/>
            <person name="Wei J.T."/>
            <person name="Ye R.Z."/>
            <person name="Que T.C."/>
            <person name="Du C.H."/>
            <person name="Zhou Y.H."/>
            <person name="Cheng J.X."/>
            <person name="Dai P.F."/>
            <person name="Guo W.B."/>
            <person name="Han X.H."/>
            <person name="Huang E.J."/>
            <person name="Li L.F."/>
            <person name="Wei W."/>
            <person name="Gao Y.C."/>
            <person name="Liu J.Z."/>
            <person name="Shao H.Z."/>
            <person name="Wang X."/>
            <person name="Wang C.C."/>
            <person name="Yang T.C."/>
            <person name="Huo Q.B."/>
            <person name="Li W."/>
            <person name="Chen H.Y."/>
            <person name="Chen S.E."/>
            <person name="Zhou L.G."/>
            <person name="Ni X.B."/>
            <person name="Tian J.H."/>
            <person name="Sheng Y."/>
            <person name="Liu T."/>
            <person name="Pan Y.S."/>
            <person name="Xia L.Y."/>
            <person name="Li J."/>
            <person name="Zhao F."/>
            <person name="Cao W.C."/>
        </authorList>
    </citation>
    <scope>NUCLEOTIDE SEQUENCE [LARGE SCALE GENOMIC DNA]</scope>
    <source>
        <strain evidence="4">HaeL-2018</strain>
    </source>
</reference>
<protein>
    <recommendedName>
        <fullName evidence="3">BTB domain-containing protein</fullName>
    </recommendedName>
</protein>
<accession>A0A9J6G1Z3</accession>
<evidence type="ECO:0000256" key="1">
    <source>
        <dbReference type="ARBA" id="ARBA00022441"/>
    </source>
</evidence>
<dbReference type="PANTHER" id="PTHR45632">
    <property type="entry name" value="LD33804P"/>
    <property type="match status" value="1"/>
</dbReference>
<dbReference type="OMA" id="WHDSEEY"/>
<dbReference type="EMBL" id="JABSTR010000004">
    <property type="protein sequence ID" value="KAH9368496.1"/>
    <property type="molecule type" value="Genomic_DNA"/>
</dbReference>
<keyword evidence="1" id="KW-0880">Kelch repeat</keyword>
<dbReference type="InterPro" id="IPR011705">
    <property type="entry name" value="BACK"/>
</dbReference>
<dbReference type="InterPro" id="IPR000210">
    <property type="entry name" value="BTB/POZ_dom"/>
</dbReference>
<dbReference type="SUPFAM" id="SSF54695">
    <property type="entry name" value="POZ domain"/>
    <property type="match status" value="1"/>
</dbReference>
<proteinExistence type="predicted"/>
<sequence>MSFLPDGPISPVVQRSYNPLCDCVIRPKDGGQIWTHRAALCTTNPLIRALFRFEHGPTVLLELLAPVLEALLTFYFTEELPLNDKNILDLLDGVGMLLMLEELDVCLKQLLRGISINSCLSLAALAQRYYSLMFWQAVLVFVREPFDAVWHDSEEYPKTSSTLLLELLASDKLNVAREAELLCALQQWPWGSGTPIDDIDAMPVLLQCVRIGICNEEDLERVQQRCPSLAQSRTFQEAVDDALNRGPCRCPPDLKPQSYMAAPERTVAISASTCKAVQSAIYEVTRFFRS</sequence>
<name>A0A9J6G1Z3_HAELO</name>
<dbReference type="Pfam" id="PF07707">
    <property type="entry name" value="BACK"/>
    <property type="match status" value="1"/>
</dbReference>
<dbReference type="Pfam" id="PF00651">
    <property type="entry name" value="BTB"/>
    <property type="match status" value="1"/>
</dbReference>
<dbReference type="AlphaFoldDB" id="A0A9J6G1Z3"/>
<dbReference type="Gene3D" id="1.25.40.420">
    <property type="match status" value="1"/>
</dbReference>
<dbReference type="SMART" id="SM00875">
    <property type="entry name" value="BACK"/>
    <property type="match status" value="1"/>
</dbReference>
<feature type="domain" description="BTB" evidence="3">
    <location>
        <begin position="21"/>
        <end position="84"/>
    </location>
</feature>
<dbReference type="Proteomes" id="UP000821853">
    <property type="component" value="Chromosome 2"/>
</dbReference>
<gene>
    <name evidence="4" type="ORF">HPB48_018704</name>
</gene>
<dbReference type="VEuPathDB" id="VectorBase:HLOH_065418"/>
<evidence type="ECO:0000259" key="3">
    <source>
        <dbReference type="PROSITE" id="PS50097"/>
    </source>
</evidence>
<keyword evidence="5" id="KW-1185">Reference proteome</keyword>
<dbReference type="SMART" id="SM00225">
    <property type="entry name" value="BTB"/>
    <property type="match status" value="1"/>
</dbReference>
<dbReference type="Gene3D" id="3.30.710.10">
    <property type="entry name" value="Potassium Channel Kv1.1, Chain A"/>
    <property type="match status" value="1"/>
</dbReference>
<evidence type="ECO:0000256" key="2">
    <source>
        <dbReference type="ARBA" id="ARBA00022737"/>
    </source>
</evidence>